<keyword evidence="1" id="KW-0812">Transmembrane</keyword>
<dbReference type="HOGENOM" id="CLU_627570_0_0_1"/>
<dbReference type="KEGG" id="cme:CYME_CME094C"/>
<dbReference type="OrthoDB" id="10365583at2759"/>
<dbReference type="RefSeq" id="XP_005535604.1">
    <property type="nucleotide sequence ID" value="XM_005535547.1"/>
</dbReference>
<evidence type="ECO:0000313" key="2">
    <source>
        <dbReference type="EMBL" id="BAM79318.1"/>
    </source>
</evidence>
<dbReference type="Gramene" id="CME094CT">
    <property type="protein sequence ID" value="CME094CT"/>
    <property type="gene ID" value="CME094C"/>
</dbReference>
<reference evidence="2 3" key="1">
    <citation type="journal article" date="2004" name="Nature">
        <title>Genome sequence of the ultrasmall unicellular red alga Cyanidioschyzon merolae 10D.</title>
        <authorList>
            <person name="Matsuzaki M."/>
            <person name="Misumi O."/>
            <person name="Shin-i T."/>
            <person name="Maruyama S."/>
            <person name="Takahara M."/>
            <person name="Miyagishima S."/>
            <person name="Mori T."/>
            <person name="Nishida K."/>
            <person name="Yagisawa F."/>
            <person name="Nishida K."/>
            <person name="Yoshida Y."/>
            <person name="Nishimura Y."/>
            <person name="Nakao S."/>
            <person name="Kobayashi T."/>
            <person name="Momoyama Y."/>
            <person name="Higashiyama T."/>
            <person name="Minoda A."/>
            <person name="Sano M."/>
            <person name="Nomoto H."/>
            <person name="Oishi K."/>
            <person name="Hayashi H."/>
            <person name="Ohta F."/>
            <person name="Nishizaka S."/>
            <person name="Haga S."/>
            <person name="Miura S."/>
            <person name="Morishita T."/>
            <person name="Kabeya Y."/>
            <person name="Terasawa K."/>
            <person name="Suzuki Y."/>
            <person name="Ishii Y."/>
            <person name="Asakawa S."/>
            <person name="Takano H."/>
            <person name="Ohta N."/>
            <person name="Kuroiwa H."/>
            <person name="Tanaka K."/>
            <person name="Shimizu N."/>
            <person name="Sugano S."/>
            <person name="Sato N."/>
            <person name="Nozaki H."/>
            <person name="Ogasawara N."/>
            <person name="Kohara Y."/>
            <person name="Kuroiwa T."/>
        </authorList>
    </citation>
    <scope>NUCLEOTIDE SEQUENCE [LARGE SCALE GENOMIC DNA]</scope>
    <source>
        <strain evidence="2 3">10D</strain>
    </source>
</reference>
<organism evidence="2 3">
    <name type="scientific">Cyanidioschyzon merolae (strain NIES-3377 / 10D)</name>
    <name type="common">Unicellular red alga</name>
    <dbReference type="NCBI Taxonomy" id="280699"/>
    <lineage>
        <taxon>Eukaryota</taxon>
        <taxon>Rhodophyta</taxon>
        <taxon>Bangiophyceae</taxon>
        <taxon>Cyanidiales</taxon>
        <taxon>Cyanidiaceae</taxon>
        <taxon>Cyanidioschyzon</taxon>
    </lineage>
</organism>
<dbReference type="Proteomes" id="UP000007014">
    <property type="component" value="Chromosome 5"/>
</dbReference>
<dbReference type="GeneID" id="16992771"/>
<protein>
    <submittedName>
        <fullName evidence="2">Uncharacterized protein</fullName>
    </submittedName>
</protein>
<keyword evidence="1" id="KW-1133">Transmembrane helix</keyword>
<evidence type="ECO:0000313" key="3">
    <source>
        <dbReference type="Proteomes" id="UP000007014"/>
    </source>
</evidence>
<sequence length="437" mass="48002">MRLRSPDQWLRIRRWRRTGGRSGHPVRNLALLVVMLGVGLLWLHPEAHWYQRLSGQVRARLREQSAGHLVSSADRSESALREAGRGMSATASVKLGQARCSCAQEIDTAFNCLKVQSDVLVRALVTTALSYAKPWRCQDAASLLATCYLDQRYGNLSSPTVSLATVEQRVLGGYSDPFQALWACEFYLANFLLCVDDLVGGSGNTTRSLLGGAGHILGELLVPVSRPDMRSRQILRDPKRTSSILYCLLNWHRWVLHLQENTACIEPCEAVDAAPTFDKICTGSLCAVLFREPRGPPVTLASLTTPERPVPRACIAWLFDVLAQLALLADEKELGSNNLFALSETASYGSCWPIAQRLAGCLYTNVVDGNGGGLIGPVHRCDKSLGDLSECIGGIALRETALHCATRDNLWAVRCAPMVDLDYRSWYFGTMQLAAKT</sequence>
<accession>M1VFL5</accession>
<dbReference type="EMBL" id="AP006487">
    <property type="protein sequence ID" value="BAM79318.1"/>
    <property type="molecule type" value="Genomic_DNA"/>
</dbReference>
<gene>
    <name evidence="2" type="ORF">CYME_CME094C</name>
</gene>
<reference evidence="2 3" key="2">
    <citation type="journal article" date="2007" name="BMC Biol.">
        <title>A 100%-complete sequence reveals unusually simple genomic features in the hot-spring red alga Cyanidioschyzon merolae.</title>
        <authorList>
            <person name="Nozaki H."/>
            <person name="Takano H."/>
            <person name="Misumi O."/>
            <person name="Terasawa K."/>
            <person name="Matsuzaki M."/>
            <person name="Maruyama S."/>
            <person name="Nishida K."/>
            <person name="Yagisawa F."/>
            <person name="Yoshida Y."/>
            <person name="Fujiwara T."/>
            <person name="Takio S."/>
            <person name="Tamura K."/>
            <person name="Chung S.J."/>
            <person name="Nakamura S."/>
            <person name="Kuroiwa H."/>
            <person name="Tanaka K."/>
            <person name="Sato N."/>
            <person name="Kuroiwa T."/>
        </authorList>
    </citation>
    <scope>NUCLEOTIDE SEQUENCE [LARGE SCALE GENOMIC DNA]</scope>
    <source>
        <strain evidence="2 3">10D</strain>
    </source>
</reference>
<feature type="transmembrane region" description="Helical" evidence="1">
    <location>
        <begin position="26"/>
        <end position="44"/>
    </location>
</feature>
<dbReference type="AlphaFoldDB" id="M1VFL5"/>
<proteinExistence type="predicted"/>
<keyword evidence="3" id="KW-1185">Reference proteome</keyword>
<name>M1VFL5_CYAM1</name>
<evidence type="ECO:0000256" key="1">
    <source>
        <dbReference type="SAM" id="Phobius"/>
    </source>
</evidence>
<keyword evidence="1" id="KW-0472">Membrane</keyword>